<dbReference type="InterPro" id="IPR029033">
    <property type="entry name" value="His_PPase_superfam"/>
</dbReference>
<proteinExistence type="predicted"/>
<dbReference type="Pfam" id="PF00300">
    <property type="entry name" value="His_Phos_1"/>
    <property type="match status" value="1"/>
</dbReference>
<dbReference type="CDD" id="cd07067">
    <property type="entry name" value="HP_PGM_like"/>
    <property type="match status" value="1"/>
</dbReference>
<dbReference type="InterPro" id="IPR051695">
    <property type="entry name" value="Phosphoglycerate_Mutase"/>
</dbReference>
<dbReference type="RefSeq" id="WP_249511107.1">
    <property type="nucleotide sequence ID" value="NZ_CP093362.1"/>
</dbReference>
<gene>
    <name evidence="2" type="ORF">MOO46_00540</name>
</gene>
<keyword evidence="1" id="KW-0378">Hydrolase</keyword>
<keyword evidence="3" id="KW-1185">Reference proteome</keyword>
<evidence type="ECO:0000313" key="2">
    <source>
        <dbReference type="EMBL" id="UQS85128.1"/>
    </source>
</evidence>
<reference evidence="2 3" key="1">
    <citation type="journal article" date="2022" name="Int. J. Syst. Evol. Microbiol.">
        <title>Apilactobacillus apisilvae sp. nov., Nicolia spurrieriana gen. nov. sp. nov., Bombilactobacillus folatiphilus sp. nov. and Bombilactobacillus thymidiniphilus sp. nov., four new lactic acid bacterial isolates from stingless bees Tetragonula carbonaria and Austroplebeia australis.</title>
        <authorList>
            <person name="Oliphant S.A."/>
            <person name="Watson-Haigh N.S."/>
            <person name="Sumby K.M."/>
            <person name="Gardner J."/>
            <person name="Groom S."/>
            <person name="Jiranek V."/>
        </authorList>
    </citation>
    <scope>NUCLEOTIDE SEQUENCE [LARGE SCALE GENOMIC DNA]</scope>
    <source>
        <strain evidence="2 3">SG5_A10</strain>
    </source>
</reference>
<name>A0ABY4PH32_9LACO</name>
<dbReference type="EMBL" id="CP093362">
    <property type="protein sequence ID" value="UQS85128.1"/>
    <property type="molecule type" value="Genomic_DNA"/>
</dbReference>
<evidence type="ECO:0000313" key="3">
    <source>
        <dbReference type="Proteomes" id="UP000831859"/>
    </source>
</evidence>
<dbReference type="PANTHER" id="PTHR46517">
    <property type="entry name" value="FRUCTOSE-2,6-BISPHOSPHATASE TIGAR"/>
    <property type="match status" value="1"/>
</dbReference>
<dbReference type="Proteomes" id="UP000831859">
    <property type="component" value="Chromosome"/>
</dbReference>
<dbReference type="PANTHER" id="PTHR46517:SF1">
    <property type="entry name" value="FRUCTOSE-2,6-BISPHOSPHATASE TIGAR"/>
    <property type="match status" value="1"/>
</dbReference>
<dbReference type="Gene3D" id="3.40.50.1240">
    <property type="entry name" value="Phosphoglycerate mutase-like"/>
    <property type="match status" value="1"/>
</dbReference>
<dbReference type="SUPFAM" id="SSF53254">
    <property type="entry name" value="Phosphoglycerate mutase-like"/>
    <property type="match status" value="1"/>
</dbReference>
<dbReference type="InterPro" id="IPR013078">
    <property type="entry name" value="His_Pase_superF_clade-1"/>
</dbReference>
<accession>A0ABY4PH32</accession>
<sequence>MKEFDLYVVRHGQTYYNIYRKMQGWSNTPLTNRGLEDAEKIGNKLSDIKFDAFYTSDMARAEKTAKVIHDKNNYSANENIISSQLLRGAFFGYYEGSNIDETCHTIAASNGFSSYKKMVQEAGLGKIKDTFHEVDPFHQAENNDQYWKRWDEGFRNIMNNKDITDNGKVLLVSHGPAVLSLVDRFAHGKYDVSVRPKNGSLTKLHFDKEGSISVLSYNEV</sequence>
<organism evidence="2 3">
    <name type="scientific">Apilactobacillus apisilvae</name>
    <dbReference type="NCBI Taxonomy" id="2923364"/>
    <lineage>
        <taxon>Bacteria</taxon>
        <taxon>Bacillati</taxon>
        <taxon>Bacillota</taxon>
        <taxon>Bacilli</taxon>
        <taxon>Lactobacillales</taxon>
        <taxon>Lactobacillaceae</taxon>
        <taxon>Apilactobacillus</taxon>
    </lineage>
</organism>
<dbReference type="SMART" id="SM00855">
    <property type="entry name" value="PGAM"/>
    <property type="match status" value="1"/>
</dbReference>
<evidence type="ECO:0000256" key="1">
    <source>
        <dbReference type="ARBA" id="ARBA00022801"/>
    </source>
</evidence>
<protein>
    <submittedName>
        <fullName evidence="2">Phosphoglycerate mutase family protein</fullName>
    </submittedName>
</protein>